<feature type="compositionally biased region" description="Basic and acidic residues" evidence="1">
    <location>
        <begin position="16"/>
        <end position="27"/>
    </location>
</feature>
<reference evidence="2" key="2">
    <citation type="submission" date="2021-08" db="EMBL/GenBank/DDBJ databases">
        <authorList>
            <person name="Gostincar C."/>
            <person name="Sun X."/>
            <person name="Song Z."/>
            <person name="Gunde-Cimerman N."/>
        </authorList>
    </citation>
    <scope>NUCLEOTIDE SEQUENCE</scope>
    <source>
        <strain evidence="2">EXF-9298</strain>
    </source>
</reference>
<dbReference type="Proteomes" id="UP000729357">
    <property type="component" value="Unassembled WGS sequence"/>
</dbReference>
<proteinExistence type="predicted"/>
<organism evidence="2 3">
    <name type="scientific">Aureobasidium melanogenum</name>
    <name type="common">Aureobasidium pullulans var. melanogenum</name>
    <dbReference type="NCBI Taxonomy" id="46634"/>
    <lineage>
        <taxon>Eukaryota</taxon>
        <taxon>Fungi</taxon>
        <taxon>Dikarya</taxon>
        <taxon>Ascomycota</taxon>
        <taxon>Pezizomycotina</taxon>
        <taxon>Dothideomycetes</taxon>
        <taxon>Dothideomycetidae</taxon>
        <taxon>Dothideales</taxon>
        <taxon>Saccotheciaceae</taxon>
        <taxon>Aureobasidium</taxon>
    </lineage>
</organism>
<keyword evidence="3" id="KW-1185">Reference proteome</keyword>
<comment type="caution">
    <text evidence="2">The sequence shown here is derived from an EMBL/GenBank/DDBJ whole genome shotgun (WGS) entry which is preliminary data.</text>
</comment>
<evidence type="ECO:0000313" key="3">
    <source>
        <dbReference type="Proteomes" id="UP000729357"/>
    </source>
</evidence>
<reference evidence="2" key="1">
    <citation type="journal article" date="2021" name="J Fungi (Basel)">
        <title>Virulence traits and population genomics of the black yeast Aureobasidium melanogenum.</title>
        <authorList>
            <person name="Cernosa A."/>
            <person name="Sun X."/>
            <person name="Gostincar C."/>
            <person name="Fang C."/>
            <person name="Gunde-Cimerman N."/>
            <person name="Song Z."/>
        </authorList>
    </citation>
    <scope>NUCLEOTIDE SEQUENCE</scope>
    <source>
        <strain evidence="2">EXF-9298</strain>
    </source>
</reference>
<feature type="non-terminal residue" evidence="2">
    <location>
        <position position="357"/>
    </location>
</feature>
<gene>
    <name evidence="2" type="ORF">KCU98_g2302</name>
</gene>
<protein>
    <submittedName>
        <fullName evidence="2">Uncharacterized protein</fullName>
    </submittedName>
</protein>
<feature type="region of interest" description="Disordered" evidence="1">
    <location>
        <begin position="1"/>
        <end position="54"/>
    </location>
</feature>
<sequence>MADPSGLHSDSQAPTDRGKRTAREPRYKTIAGSGPNSRPIYTTPAGERFAPVDRPCTPPGSTPDVKTFDYVSSDAGNKIPTAICYAAALYSQDYLTVVNQRTPLRTVTLLGGIIARAYALLEGLHFKEFDLTEDSAQDSTLLVIIGLLELIQARVGRGQLSAPEKVVVIKTLKKMNENKWQKVQRLLYTLLKHILGFEHIRPRSWMPFGDDAVLINDIDTRLLSLYNDEPMDVWTGSGLREPDPTLKLIVCLIELVYKGLKQGYRSRCLTSKQKEVVQEVRHLVSKHDWQSVERTLFDLFEDTMGCSTPCQNTALLEAAAAVYRDVYGKPPRKAADLLCILTNKVSQSAEKHETVAT</sequence>
<accession>A0A9P8K0P7</accession>
<evidence type="ECO:0000313" key="2">
    <source>
        <dbReference type="EMBL" id="KAG9988861.1"/>
    </source>
</evidence>
<dbReference type="AlphaFoldDB" id="A0A9P8K0P7"/>
<name>A0A9P8K0P7_AURME</name>
<dbReference type="EMBL" id="JAHFXS010000121">
    <property type="protein sequence ID" value="KAG9988861.1"/>
    <property type="molecule type" value="Genomic_DNA"/>
</dbReference>
<evidence type="ECO:0000256" key="1">
    <source>
        <dbReference type="SAM" id="MobiDB-lite"/>
    </source>
</evidence>